<dbReference type="Proteomes" id="UP001501599">
    <property type="component" value="Unassembled WGS sequence"/>
</dbReference>
<name>A0ABP5MSM5_9MICO</name>
<gene>
    <name evidence="1" type="ORF">GCM10009846_27000</name>
</gene>
<reference evidence="2" key="1">
    <citation type="journal article" date="2019" name="Int. J. Syst. Evol. Microbiol.">
        <title>The Global Catalogue of Microorganisms (GCM) 10K type strain sequencing project: providing services to taxonomists for standard genome sequencing and annotation.</title>
        <authorList>
            <consortium name="The Broad Institute Genomics Platform"/>
            <consortium name="The Broad Institute Genome Sequencing Center for Infectious Disease"/>
            <person name="Wu L."/>
            <person name="Ma J."/>
        </authorList>
    </citation>
    <scope>NUCLEOTIDE SEQUENCE [LARGE SCALE GENOMIC DNA]</scope>
    <source>
        <strain evidence="2">JCM 16026</strain>
    </source>
</reference>
<evidence type="ECO:0000313" key="2">
    <source>
        <dbReference type="Proteomes" id="UP001501599"/>
    </source>
</evidence>
<keyword evidence="2" id="KW-1185">Reference proteome</keyword>
<accession>A0ABP5MSM5</accession>
<evidence type="ECO:0000313" key="1">
    <source>
        <dbReference type="EMBL" id="GAA2175781.1"/>
    </source>
</evidence>
<dbReference type="InterPro" id="IPR009923">
    <property type="entry name" value="Dodecin"/>
</dbReference>
<dbReference type="Pfam" id="PF07311">
    <property type="entry name" value="Dodecin"/>
    <property type="match status" value="1"/>
</dbReference>
<dbReference type="PANTHER" id="PTHR39324:SF1">
    <property type="entry name" value="CALCIUM DODECIN"/>
    <property type="match status" value="1"/>
</dbReference>
<sequence length="81" mass="8686">MTSSVARVTTITSRSDTSFEDAIATGIERANATLRGVEGAWVKDQTVRIDDGRIATWQVVLEITFVLDDAGRSTESTAPGL</sequence>
<dbReference type="Gene3D" id="3.30.1660.10">
    <property type="entry name" value="Flavin-binding protein dodecin"/>
    <property type="match status" value="1"/>
</dbReference>
<dbReference type="PANTHER" id="PTHR39324">
    <property type="entry name" value="CALCIUM DODECIN"/>
    <property type="match status" value="1"/>
</dbReference>
<dbReference type="SUPFAM" id="SSF89807">
    <property type="entry name" value="Dodecin-like"/>
    <property type="match status" value="1"/>
</dbReference>
<dbReference type="InterPro" id="IPR025543">
    <property type="entry name" value="Dodecin-like"/>
</dbReference>
<dbReference type="RefSeq" id="WP_344344509.1">
    <property type="nucleotide sequence ID" value="NZ_BAAAQT010000008.1"/>
</dbReference>
<comment type="caution">
    <text evidence="1">The sequence shown here is derived from an EMBL/GenBank/DDBJ whole genome shotgun (WGS) entry which is preliminary data.</text>
</comment>
<protein>
    <submittedName>
        <fullName evidence="1">Dodecin family protein</fullName>
    </submittedName>
</protein>
<dbReference type="InterPro" id="IPR036694">
    <property type="entry name" value="Dodecin-like_sf"/>
</dbReference>
<proteinExistence type="predicted"/>
<organism evidence="1 2">
    <name type="scientific">Agrococcus versicolor</name>
    <dbReference type="NCBI Taxonomy" id="501482"/>
    <lineage>
        <taxon>Bacteria</taxon>
        <taxon>Bacillati</taxon>
        <taxon>Actinomycetota</taxon>
        <taxon>Actinomycetes</taxon>
        <taxon>Micrococcales</taxon>
        <taxon>Microbacteriaceae</taxon>
        <taxon>Agrococcus</taxon>
    </lineage>
</organism>
<dbReference type="EMBL" id="BAAAQT010000008">
    <property type="protein sequence ID" value="GAA2175781.1"/>
    <property type="molecule type" value="Genomic_DNA"/>
</dbReference>